<protein>
    <recommendedName>
        <fullName evidence="8">Protein-S-isoprenylcysteine O-methyltransferase Ste14</fullName>
    </recommendedName>
</protein>
<evidence type="ECO:0000313" key="6">
    <source>
        <dbReference type="EMBL" id="OAK53856.1"/>
    </source>
</evidence>
<evidence type="ECO:0000256" key="4">
    <source>
        <dbReference type="ARBA" id="ARBA00023136"/>
    </source>
</evidence>
<dbReference type="Proteomes" id="UP000077519">
    <property type="component" value="Unassembled WGS sequence"/>
</dbReference>
<evidence type="ECO:0008006" key="8">
    <source>
        <dbReference type="Google" id="ProtNLM"/>
    </source>
</evidence>
<comment type="caution">
    <text evidence="6">The sequence shown here is derived from an EMBL/GenBank/DDBJ whole genome shotgun (WGS) entry which is preliminary data.</text>
</comment>
<evidence type="ECO:0000256" key="3">
    <source>
        <dbReference type="ARBA" id="ARBA00022989"/>
    </source>
</evidence>
<organism evidence="6 7">
    <name type="scientific">Rhodococcoides kyotonense</name>
    <dbReference type="NCBI Taxonomy" id="398843"/>
    <lineage>
        <taxon>Bacteria</taxon>
        <taxon>Bacillati</taxon>
        <taxon>Actinomycetota</taxon>
        <taxon>Actinomycetes</taxon>
        <taxon>Mycobacteriales</taxon>
        <taxon>Nocardiaceae</taxon>
        <taxon>Rhodococcoides</taxon>
    </lineage>
</organism>
<proteinExistence type="predicted"/>
<sequence>MAEKLPLFATNRAAAGVLAAAFASFAWSEYRIGRQKPQVGSINRDDGSGRAVGRGLVLAYGGGLLVSVASPSSVCTRHRRTVFITGLATAAAGQALRLAAVRRLGQSFTFKVHTHPAQEVVMTGPYRLIRHPSYAGALLCALGFCIAYGNWLSPAMVAFLAGGYVRRIPAEERAMTEGLGEPYVAYMSRSKRLIPFIF</sequence>
<dbReference type="GO" id="GO:0004671">
    <property type="term" value="F:protein C-terminal S-isoprenylcysteine carboxyl O-methyltransferase activity"/>
    <property type="evidence" value="ECO:0007669"/>
    <property type="project" value="InterPro"/>
</dbReference>
<evidence type="ECO:0000256" key="2">
    <source>
        <dbReference type="ARBA" id="ARBA00022692"/>
    </source>
</evidence>
<name>A0A177YE75_9NOCA</name>
<dbReference type="PANTHER" id="PTHR12714:SF9">
    <property type="entry name" value="PROTEIN-S-ISOPRENYLCYSTEINE O-METHYLTRANSFERASE"/>
    <property type="match status" value="1"/>
</dbReference>
<keyword evidence="3 5" id="KW-1133">Transmembrane helix</keyword>
<dbReference type="PANTHER" id="PTHR12714">
    <property type="entry name" value="PROTEIN-S ISOPRENYLCYSTEINE O-METHYLTRANSFERASE"/>
    <property type="match status" value="1"/>
</dbReference>
<dbReference type="Gene3D" id="1.20.120.1630">
    <property type="match status" value="1"/>
</dbReference>
<dbReference type="GO" id="GO:0016020">
    <property type="term" value="C:membrane"/>
    <property type="evidence" value="ECO:0007669"/>
    <property type="project" value="UniProtKB-SubCell"/>
</dbReference>
<gene>
    <name evidence="6" type="ORF">A3K89_21930</name>
</gene>
<dbReference type="Pfam" id="PF04140">
    <property type="entry name" value="ICMT"/>
    <property type="match status" value="1"/>
</dbReference>
<feature type="transmembrane region" description="Helical" evidence="5">
    <location>
        <begin position="52"/>
        <end position="69"/>
    </location>
</feature>
<evidence type="ECO:0000256" key="5">
    <source>
        <dbReference type="SAM" id="Phobius"/>
    </source>
</evidence>
<dbReference type="AlphaFoldDB" id="A0A177YE75"/>
<evidence type="ECO:0000313" key="7">
    <source>
        <dbReference type="Proteomes" id="UP000077519"/>
    </source>
</evidence>
<feature type="transmembrane region" description="Helical" evidence="5">
    <location>
        <begin position="134"/>
        <end position="165"/>
    </location>
</feature>
<dbReference type="EMBL" id="LVHI01000015">
    <property type="protein sequence ID" value="OAK53856.1"/>
    <property type="molecule type" value="Genomic_DNA"/>
</dbReference>
<dbReference type="InterPro" id="IPR007269">
    <property type="entry name" value="ICMT_MeTrfase"/>
</dbReference>
<keyword evidence="4 5" id="KW-0472">Membrane</keyword>
<keyword evidence="7" id="KW-1185">Reference proteome</keyword>
<evidence type="ECO:0000256" key="1">
    <source>
        <dbReference type="ARBA" id="ARBA00004141"/>
    </source>
</evidence>
<reference evidence="6 7" key="1">
    <citation type="submission" date="2016-03" db="EMBL/GenBank/DDBJ databases">
        <title>Genome sequence of Rhodococcus kyotonensis KB10.</title>
        <authorList>
            <person name="Jeong H."/>
            <person name="Hong C.E."/>
            <person name="Jo S.H."/>
            <person name="Park J.M."/>
        </authorList>
    </citation>
    <scope>NUCLEOTIDE SEQUENCE [LARGE SCALE GENOMIC DNA]</scope>
    <source>
        <strain evidence="6 7">KB10</strain>
    </source>
</reference>
<accession>A0A177YE75</accession>
<comment type="subcellular location">
    <subcellularLocation>
        <location evidence="1">Membrane</location>
        <topology evidence="1">Multi-pass membrane protein</topology>
    </subcellularLocation>
</comment>
<keyword evidence="2 5" id="KW-0812">Transmembrane</keyword>